<evidence type="ECO:0000313" key="3">
    <source>
        <dbReference type="EMBL" id="CAA7404408.1"/>
    </source>
</evidence>
<evidence type="ECO:0000256" key="1">
    <source>
        <dbReference type="SAM" id="MobiDB-lite"/>
    </source>
</evidence>
<gene>
    <name evidence="2" type="ORF">SI7747_11013984</name>
    <name evidence="3" type="ORF">SI8410_11015086</name>
</gene>
<dbReference type="InterPro" id="IPR045284">
    <property type="entry name" value="At2g27730-like"/>
</dbReference>
<organism evidence="2">
    <name type="scientific">Spirodela intermedia</name>
    <name type="common">Intermediate duckweed</name>
    <dbReference type="NCBI Taxonomy" id="51605"/>
    <lineage>
        <taxon>Eukaryota</taxon>
        <taxon>Viridiplantae</taxon>
        <taxon>Streptophyta</taxon>
        <taxon>Embryophyta</taxon>
        <taxon>Tracheophyta</taxon>
        <taxon>Spermatophyta</taxon>
        <taxon>Magnoliopsida</taxon>
        <taxon>Liliopsida</taxon>
        <taxon>Araceae</taxon>
        <taxon>Lemnoideae</taxon>
        <taxon>Spirodela</taxon>
    </lineage>
</organism>
<reference evidence="2" key="1">
    <citation type="submission" date="2019-12" db="EMBL/GenBank/DDBJ databases">
        <authorList>
            <person name="Scholz U."/>
            <person name="Mascher M."/>
            <person name="Fiebig A."/>
        </authorList>
    </citation>
    <scope>NUCLEOTIDE SEQUENCE</scope>
</reference>
<accession>A0A7I8JBW4</accession>
<feature type="region of interest" description="Disordered" evidence="1">
    <location>
        <begin position="63"/>
        <end position="86"/>
    </location>
</feature>
<evidence type="ECO:0000313" key="2">
    <source>
        <dbReference type="EMBL" id="CAA2628341.1"/>
    </source>
</evidence>
<dbReference type="PANTHER" id="PTHR33878">
    <property type="entry name" value="OS08G0559000 PROTEIN"/>
    <property type="match status" value="1"/>
</dbReference>
<dbReference type="Gene3D" id="1.20.5.500">
    <property type="entry name" value="Single helix bin"/>
    <property type="match status" value="1"/>
</dbReference>
<proteinExistence type="predicted"/>
<name>A0A7I8JBW4_SPIIN</name>
<dbReference type="PANTHER" id="PTHR33878:SF4">
    <property type="entry name" value="OS08G0558900 PROTEIN"/>
    <property type="match status" value="1"/>
</dbReference>
<dbReference type="EMBL" id="LR743598">
    <property type="protein sequence ID" value="CAA2628341.1"/>
    <property type="molecule type" value="Genomic_DNA"/>
</dbReference>
<sequence length="86" mass="9712">MAMRCAIGRVIRRPPSSSSGVLASARRWLSGGQGKILSEEEMAKENVYIKKMERERMEKLKRKVEREKAEAEKLTGKPSPAEVSDH</sequence>
<dbReference type="Proteomes" id="UP000663760">
    <property type="component" value="Chromosome 11"/>
</dbReference>
<keyword evidence="4" id="KW-1185">Reference proteome</keyword>
<feature type="compositionally biased region" description="Basic and acidic residues" evidence="1">
    <location>
        <begin position="63"/>
        <end position="75"/>
    </location>
</feature>
<protein>
    <submittedName>
        <fullName evidence="2">Uncharacterized protein</fullName>
    </submittedName>
</protein>
<dbReference type="OrthoDB" id="691961at2759"/>
<dbReference type="EMBL" id="LR746274">
    <property type="protein sequence ID" value="CAA7404408.1"/>
    <property type="molecule type" value="Genomic_DNA"/>
</dbReference>
<dbReference type="AlphaFoldDB" id="A0A7I8JBW4"/>
<evidence type="ECO:0000313" key="4">
    <source>
        <dbReference type="Proteomes" id="UP000663760"/>
    </source>
</evidence>